<dbReference type="PANTHER" id="PTHR43648">
    <property type="entry name" value="ELECTRON TRANSFER FLAVOPROTEIN BETA SUBUNIT LYSINE METHYLTRANSFERASE"/>
    <property type="match status" value="1"/>
</dbReference>
<feature type="binding site" evidence="6">
    <location>
        <position position="157"/>
    </location>
    <ligand>
        <name>S-adenosyl-L-methionine</name>
        <dbReference type="ChEBI" id="CHEBI:59789"/>
    </ligand>
</feature>
<keyword evidence="7" id="KW-0689">Ribosomal protein</keyword>
<comment type="similarity">
    <text evidence="1 6">Belongs to the methyltransferase superfamily. PrmA family.</text>
</comment>
<dbReference type="Gene3D" id="3.40.50.150">
    <property type="entry name" value="Vaccinia Virus protein VP39"/>
    <property type="match status" value="1"/>
</dbReference>
<keyword evidence="7" id="KW-0687">Ribonucleoprotein</keyword>
<keyword evidence="2 6" id="KW-0963">Cytoplasm</keyword>
<dbReference type="InterPro" id="IPR004498">
    <property type="entry name" value="Ribosomal_PrmA_MeTrfase"/>
</dbReference>
<name>A0A3N1KZP6_9PROT</name>
<dbReference type="GO" id="GO:0005840">
    <property type="term" value="C:ribosome"/>
    <property type="evidence" value="ECO:0007669"/>
    <property type="project" value="UniProtKB-KW"/>
</dbReference>
<dbReference type="HAMAP" id="MF_00735">
    <property type="entry name" value="Methyltr_PrmA"/>
    <property type="match status" value="1"/>
</dbReference>
<comment type="subcellular location">
    <subcellularLocation>
        <location evidence="6">Cytoplasm</location>
    </subcellularLocation>
</comment>
<evidence type="ECO:0000313" key="8">
    <source>
        <dbReference type="Proteomes" id="UP000278222"/>
    </source>
</evidence>
<dbReference type="GO" id="GO:0008276">
    <property type="term" value="F:protein methyltransferase activity"/>
    <property type="evidence" value="ECO:0007669"/>
    <property type="project" value="UniProtKB-UniRule"/>
</dbReference>
<dbReference type="CDD" id="cd02440">
    <property type="entry name" value="AdoMet_MTases"/>
    <property type="match status" value="1"/>
</dbReference>
<dbReference type="GO" id="GO:0032259">
    <property type="term" value="P:methylation"/>
    <property type="evidence" value="ECO:0007669"/>
    <property type="project" value="UniProtKB-KW"/>
</dbReference>
<accession>A0A3N1KZP6</accession>
<keyword evidence="3 6" id="KW-0489">Methyltransferase</keyword>
<dbReference type="AlphaFoldDB" id="A0A3N1KZP6"/>
<dbReference type="EMBL" id="RJKX01000015">
    <property type="protein sequence ID" value="ROP84130.1"/>
    <property type="molecule type" value="Genomic_DNA"/>
</dbReference>
<dbReference type="InterPro" id="IPR050078">
    <property type="entry name" value="Ribosomal_L11_MeTrfase_PrmA"/>
</dbReference>
<dbReference type="Proteomes" id="UP000278222">
    <property type="component" value="Unassembled WGS sequence"/>
</dbReference>
<evidence type="ECO:0000313" key="7">
    <source>
        <dbReference type="EMBL" id="ROP84130.1"/>
    </source>
</evidence>
<gene>
    <name evidence="6" type="primary">prmA</name>
    <name evidence="7" type="ORF">EDC65_3478</name>
</gene>
<evidence type="ECO:0000256" key="5">
    <source>
        <dbReference type="ARBA" id="ARBA00022691"/>
    </source>
</evidence>
<dbReference type="Pfam" id="PF06325">
    <property type="entry name" value="PrmA"/>
    <property type="match status" value="1"/>
</dbReference>
<comment type="caution">
    <text evidence="7">The sequence shown here is derived from an EMBL/GenBank/DDBJ whole genome shotgun (WGS) entry which is preliminary data.</text>
</comment>
<keyword evidence="5 6" id="KW-0949">S-adenosyl-L-methionine</keyword>
<dbReference type="PANTHER" id="PTHR43648:SF1">
    <property type="entry name" value="ELECTRON TRANSFER FLAVOPROTEIN BETA SUBUNIT LYSINE METHYLTRANSFERASE"/>
    <property type="match status" value="1"/>
</dbReference>
<feature type="binding site" evidence="6">
    <location>
        <position position="226"/>
    </location>
    <ligand>
        <name>S-adenosyl-L-methionine</name>
        <dbReference type="ChEBI" id="CHEBI:59789"/>
    </ligand>
</feature>
<dbReference type="EC" id="2.1.1.-" evidence="6"/>
<dbReference type="InterPro" id="IPR029063">
    <property type="entry name" value="SAM-dependent_MTases_sf"/>
</dbReference>
<comment type="function">
    <text evidence="6">Methylates ribosomal protein L11.</text>
</comment>
<dbReference type="RefSeq" id="WP_123691817.1">
    <property type="nucleotide sequence ID" value="NZ_AP019700.1"/>
</dbReference>
<sequence length="289" mass="31295">MPQTAWRVELVVPAAAAEPVARAMEPLGEALSAFELTPGGDWRLVLHAEEMPDRGTLDAVLALAALASGETLPAPQISREADVDWMSRLRESFPAIRVGRFHLHGSHLPPGPPGTVSLMVDAATAFGSGEHATTRGCLLALDRLAARGRRRRPLDVGTGTGVLAMGAAKVWRVPVAATDLDRESVRVARVNTHLNGVSSLVRVDVADGLSPSGWRGRRNHDLVFANILARPLARMARPISRVLSSNGVVVLSGLLHWQERQVLSAYRRQGLRLERRIPIGGWHTLVLRK</sequence>
<dbReference type="GO" id="GO:0005737">
    <property type="term" value="C:cytoplasm"/>
    <property type="evidence" value="ECO:0007669"/>
    <property type="project" value="UniProtKB-SubCell"/>
</dbReference>
<evidence type="ECO:0000256" key="4">
    <source>
        <dbReference type="ARBA" id="ARBA00022679"/>
    </source>
</evidence>
<evidence type="ECO:0000256" key="2">
    <source>
        <dbReference type="ARBA" id="ARBA00022490"/>
    </source>
</evidence>
<feature type="binding site" evidence="6">
    <location>
        <position position="134"/>
    </location>
    <ligand>
        <name>S-adenosyl-L-methionine</name>
        <dbReference type="ChEBI" id="CHEBI:59789"/>
    </ligand>
</feature>
<organism evidence="7 8">
    <name type="scientific">Stella humosa</name>
    <dbReference type="NCBI Taxonomy" id="94"/>
    <lineage>
        <taxon>Bacteria</taxon>
        <taxon>Pseudomonadati</taxon>
        <taxon>Pseudomonadota</taxon>
        <taxon>Alphaproteobacteria</taxon>
        <taxon>Rhodospirillales</taxon>
        <taxon>Stellaceae</taxon>
        <taxon>Stella</taxon>
    </lineage>
</organism>
<protein>
    <recommendedName>
        <fullName evidence="6">Ribosomal protein L11 methyltransferase</fullName>
        <shortName evidence="6">L11 Mtase</shortName>
        <ecNumber evidence="6">2.1.1.-</ecNumber>
    </recommendedName>
</protein>
<comment type="catalytic activity">
    <reaction evidence="6">
        <text>L-lysyl-[protein] + 3 S-adenosyl-L-methionine = N(6),N(6),N(6)-trimethyl-L-lysyl-[protein] + 3 S-adenosyl-L-homocysteine + 3 H(+)</text>
        <dbReference type="Rhea" id="RHEA:54192"/>
        <dbReference type="Rhea" id="RHEA-COMP:9752"/>
        <dbReference type="Rhea" id="RHEA-COMP:13826"/>
        <dbReference type="ChEBI" id="CHEBI:15378"/>
        <dbReference type="ChEBI" id="CHEBI:29969"/>
        <dbReference type="ChEBI" id="CHEBI:57856"/>
        <dbReference type="ChEBI" id="CHEBI:59789"/>
        <dbReference type="ChEBI" id="CHEBI:61961"/>
    </reaction>
</comment>
<evidence type="ECO:0000256" key="3">
    <source>
        <dbReference type="ARBA" id="ARBA00022603"/>
    </source>
</evidence>
<dbReference type="OrthoDB" id="9785995at2"/>
<keyword evidence="8" id="KW-1185">Reference proteome</keyword>
<feature type="binding site" evidence="6">
    <location>
        <position position="179"/>
    </location>
    <ligand>
        <name>S-adenosyl-L-methionine</name>
        <dbReference type="ChEBI" id="CHEBI:59789"/>
    </ligand>
</feature>
<proteinExistence type="inferred from homology"/>
<keyword evidence="4 6" id="KW-0808">Transferase</keyword>
<evidence type="ECO:0000256" key="1">
    <source>
        <dbReference type="ARBA" id="ARBA00009741"/>
    </source>
</evidence>
<dbReference type="SUPFAM" id="SSF53335">
    <property type="entry name" value="S-adenosyl-L-methionine-dependent methyltransferases"/>
    <property type="match status" value="1"/>
</dbReference>
<evidence type="ECO:0000256" key="6">
    <source>
        <dbReference type="HAMAP-Rule" id="MF_00735"/>
    </source>
</evidence>
<reference evidence="7 8" key="1">
    <citation type="submission" date="2018-11" db="EMBL/GenBank/DDBJ databases">
        <title>Genomic Encyclopedia of Type Strains, Phase IV (KMG-IV): sequencing the most valuable type-strain genomes for metagenomic binning, comparative biology and taxonomic classification.</title>
        <authorList>
            <person name="Goeker M."/>
        </authorList>
    </citation>
    <scope>NUCLEOTIDE SEQUENCE [LARGE SCALE GENOMIC DNA]</scope>
    <source>
        <strain evidence="7 8">DSM 5900</strain>
    </source>
</reference>